<dbReference type="PANTHER" id="PTHR46796:SF13">
    <property type="entry name" value="HTH-TYPE TRANSCRIPTIONAL ACTIVATOR RHAS"/>
    <property type="match status" value="1"/>
</dbReference>
<dbReference type="PROSITE" id="PS01124">
    <property type="entry name" value="HTH_ARAC_FAMILY_2"/>
    <property type="match status" value="1"/>
</dbReference>
<name>A0A8J6PNP9_9FLAO</name>
<accession>A0A8J6PNP9</accession>
<keyword evidence="3" id="KW-0804">Transcription</keyword>
<evidence type="ECO:0000313" key="5">
    <source>
        <dbReference type="EMBL" id="MBC9811808.1"/>
    </source>
</evidence>
<dbReference type="GO" id="GO:0043565">
    <property type="term" value="F:sequence-specific DNA binding"/>
    <property type="evidence" value="ECO:0007669"/>
    <property type="project" value="InterPro"/>
</dbReference>
<protein>
    <submittedName>
        <fullName evidence="5">AraC family transcriptional regulator</fullName>
    </submittedName>
</protein>
<evidence type="ECO:0000256" key="1">
    <source>
        <dbReference type="ARBA" id="ARBA00023015"/>
    </source>
</evidence>
<sequence>MKPLSDIQHLYAPVQPTVDSSDQPVTYTEWLPDEQLRHVVYCYWQLHTTGELSKPFSYRVVADGCIDIYFDLNNPIESCVMGFCDRFTEFQLGKAFNYVGIRFFPTMFPQLFRVNARTLRNRSVDLHTILPEVAAFLSDNFHTQLSPAELRALFNTYFGDRTTTVALDEDNRLYKAMTHILKKSGAVAIEKELTTGISSRQLRRLFDYYIGTTPKTFCKVIRFQRTITNVPSGQSVMESNEFFDVGYYDQAHFIKEFRTFYGTTPGKVPER</sequence>
<dbReference type="Gene3D" id="1.10.10.60">
    <property type="entry name" value="Homeodomain-like"/>
    <property type="match status" value="1"/>
</dbReference>
<dbReference type="InterPro" id="IPR018060">
    <property type="entry name" value="HTH_AraC"/>
</dbReference>
<dbReference type="InterPro" id="IPR050204">
    <property type="entry name" value="AraC_XylS_family_regulators"/>
</dbReference>
<keyword evidence="2" id="KW-0238">DNA-binding</keyword>
<gene>
    <name evidence="5" type="ORF">H9Y05_04890</name>
</gene>
<dbReference type="RefSeq" id="WP_216713647.1">
    <property type="nucleotide sequence ID" value="NZ_JACVEL010000002.1"/>
</dbReference>
<keyword evidence="6" id="KW-1185">Reference proteome</keyword>
<dbReference type="Pfam" id="PF20240">
    <property type="entry name" value="DUF6597"/>
    <property type="match status" value="1"/>
</dbReference>
<dbReference type="PANTHER" id="PTHR46796">
    <property type="entry name" value="HTH-TYPE TRANSCRIPTIONAL ACTIVATOR RHAS-RELATED"/>
    <property type="match status" value="1"/>
</dbReference>
<proteinExistence type="predicted"/>
<dbReference type="EMBL" id="JACVEL010000002">
    <property type="protein sequence ID" value="MBC9811808.1"/>
    <property type="molecule type" value="Genomic_DNA"/>
</dbReference>
<dbReference type="Pfam" id="PF12833">
    <property type="entry name" value="HTH_18"/>
    <property type="match status" value="1"/>
</dbReference>
<comment type="caution">
    <text evidence="5">The sequence shown here is derived from an EMBL/GenBank/DDBJ whole genome shotgun (WGS) entry which is preliminary data.</text>
</comment>
<evidence type="ECO:0000256" key="2">
    <source>
        <dbReference type="ARBA" id="ARBA00023125"/>
    </source>
</evidence>
<dbReference type="AlphaFoldDB" id="A0A8J6PNP9"/>
<dbReference type="InterPro" id="IPR046532">
    <property type="entry name" value="DUF6597"/>
</dbReference>
<organism evidence="5 6">
    <name type="scientific">Taishania pollutisoli</name>
    <dbReference type="NCBI Taxonomy" id="2766479"/>
    <lineage>
        <taxon>Bacteria</taxon>
        <taxon>Pseudomonadati</taxon>
        <taxon>Bacteroidota</taxon>
        <taxon>Flavobacteriia</taxon>
        <taxon>Flavobacteriales</taxon>
        <taxon>Crocinitomicaceae</taxon>
        <taxon>Taishania</taxon>
    </lineage>
</organism>
<feature type="domain" description="HTH araC/xylS-type" evidence="4">
    <location>
        <begin position="196"/>
        <end position="271"/>
    </location>
</feature>
<reference evidence="5" key="1">
    <citation type="submission" date="2020-09" db="EMBL/GenBank/DDBJ databases">
        <title>Taishania pollutisoli gen. nov., sp. nov., Isolated from Tetrabromobisphenol A-Contaminated Soil.</title>
        <authorList>
            <person name="Chen Q."/>
        </authorList>
    </citation>
    <scope>NUCLEOTIDE SEQUENCE</scope>
    <source>
        <strain evidence="5">CZZ-1</strain>
    </source>
</reference>
<evidence type="ECO:0000313" key="6">
    <source>
        <dbReference type="Proteomes" id="UP000652681"/>
    </source>
</evidence>
<keyword evidence="1" id="KW-0805">Transcription regulation</keyword>
<dbReference type="GO" id="GO:0003700">
    <property type="term" value="F:DNA-binding transcription factor activity"/>
    <property type="evidence" value="ECO:0007669"/>
    <property type="project" value="InterPro"/>
</dbReference>
<evidence type="ECO:0000259" key="4">
    <source>
        <dbReference type="PROSITE" id="PS01124"/>
    </source>
</evidence>
<evidence type="ECO:0000256" key="3">
    <source>
        <dbReference type="ARBA" id="ARBA00023163"/>
    </source>
</evidence>
<dbReference type="Proteomes" id="UP000652681">
    <property type="component" value="Unassembled WGS sequence"/>
</dbReference>